<keyword evidence="2 6" id="KW-0479">Metal-binding</keyword>
<dbReference type="GO" id="GO:0008270">
    <property type="term" value="F:zinc ion binding"/>
    <property type="evidence" value="ECO:0007669"/>
    <property type="project" value="UniProtKB-UniRule"/>
</dbReference>
<protein>
    <recommendedName>
        <fullName evidence="6">Protein FAR1-RELATED SEQUENCE</fullName>
    </recommendedName>
</protein>
<evidence type="ECO:0000256" key="6">
    <source>
        <dbReference type="RuleBase" id="RU367018"/>
    </source>
</evidence>
<dbReference type="Proteomes" id="UP001370490">
    <property type="component" value="Unassembled WGS sequence"/>
</dbReference>
<evidence type="ECO:0000256" key="1">
    <source>
        <dbReference type="ARBA" id="ARBA00005889"/>
    </source>
</evidence>
<dbReference type="Pfam" id="PF03101">
    <property type="entry name" value="FAR1"/>
    <property type="match status" value="2"/>
</dbReference>
<dbReference type="PANTHER" id="PTHR31669:SF149">
    <property type="entry name" value="PROTEIN FAR1-RELATED SEQUENCE 12-RELATED"/>
    <property type="match status" value="1"/>
</dbReference>
<keyword evidence="6" id="KW-0539">Nucleus</keyword>
<dbReference type="EMBL" id="JBAMMX010000026">
    <property type="protein sequence ID" value="KAK6913852.1"/>
    <property type="molecule type" value="Genomic_DNA"/>
</dbReference>
<keyword evidence="3 5" id="KW-0863">Zinc-finger</keyword>
<name>A0AAN8UNV9_9MAGN</name>
<keyword evidence="9" id="KW-1185">Reference proteome</keyword>
<keyword evidence="4 6" id="KW-0862">Zinc</keyword>
<dbReference type="InterPro" id="IPR018289">
    <property type="entry name" value="MULE_transposase_dom"/>
</dbReference>
<proteinExistence type="inferred from homology"/>
<comment type="function">
    <text evidence="6">Putative transcription activator involved in regulating light control of development.</text>
</comment>
<reference evidence="8 9" key="1">
    <citation type="submission" date="2023-12" db="EMBL/GenBank/DDBJ databases">
        <title>A high-quality genome assembly for Dillenia turbinata (Dilleniales).</title>
        <authorList>
            <person name="Chanderbali A."/>
        </authorList>
    </citation>
    <scope>NUCLEOTIDE SEQUENCE [LARGE SCALE GENOMIC DNA]</scope>
    <source>
        <strain evidence="8">LSX21</strain>
        <tissue evidence="8">Leaf</tissue>
    </source>
</reference>
<dbReference type="AlphaFoldDB" id="A0AAN8UNV9"/>
<evidence type="ECO:0000256" key="4">
    <source>
        <dbReference type="ARBA" id="ARBA00022833"/>
    </source>
</evidence>
<feature type="domain" description="SWIM-type" evidence="7">
    <location>
        <begin position="644"/>
        <end position="691"/>
    </location>
</feature>
<sequence length="769" mass="87713">MWHKVGEAMNVIAYQGGSTGVNNNAHGGEERGSRVEPSVGLEFDSAEEAKEFYSIYATNLGFKIRIGQLSRSKADGSVISRKFVCSKEGFQINSRTGCPAFIKVQKVESGKWIIEGFQKDHNHEFESPGTIQNNVQGKAHAVAKSTVKLSYRPVIRSAAENEPQNLCLSGIVNVKRLKWGDGGQNPIFEPCVGLEFDSFDDAYKFYDAYAANAGFKIRIGQLIRSRDDGSILSRRFVCSKEGHQHHSRLGCGAFIRVQRQESGKWVLDRLMIEHNHELGSPMEAQNKVPAALKISKAFVKAAPKACPLGAKGGGNIKKRNRENNIGADWYPVLLEYFQSKQAKDTGFFYAVEVDDGKCKSLFWADSQSRFSGGLFGDAIVFDTTYRSNNYIVPLAMFLGVNHHRQPVLLACAVIADESKESYVWVFQTWLRAMSGRCPVSMIVDQDEVIEQAIAQVFPETHCRFSTWQIKGKEHENLSTLLSVDSSFKYEYEKCIYQSRTPDEFSSGWYALIKRYNLKQNVWLEEMYEKRENWVPLYLRRTFFAGIPIGGGLESFFGSLLTCETPLSEFVPRYERGLEQRREEEKEEDFNSSTMQAFLHSKEPLEEQCRRLYTTIMFKIFQKELIECSACVGTKIYEEGVICRYMVRKSGNENEHAVTFDRTSLNVSCSCQMFEFEGVLCRHVLKVFNIMNVKEIPPRYILPRWMKNVEYGIFYSFGSGGGFPGLKPLMEWSLREETRQYIEAGVSSLERFKLAIEIMREGRRNLSWQK</sequence>
<dbReference type="GO" id="GO:0006355">
    <property type="term" value="P:regulation of DNA-templated transcription"/>
    <property type="evidence" value="ECO:0007669"/>
    <property type="project" value="UniProtKB-UniRule"/>
</dbReference>
<evidence type="ECO:0000313" key="9">
    <source>
        <dbReference type="Proteomes" id="UP001370490"/>
    </source>
</evidence>
<comment type="similarity">
    <text evidence="1 6">Belongs to the FHY3/FAR1 family.</text>
</comment>
<accession>A0AAN8UNV9</accession>
<dbReference type="Pfam" id="PF04434">
    <property type="entry name" value="SWIM"/>
    <property type="match status" value="1"/>
</dbReference>
<dbReference type="GO" id="GO:0005634">
    <property type="term" value="C:nucleus"/>
    <property type="evidence" value="ECO:0007669"/>
    <property type="project" value="UniProtKB-SubCell"/>
</dbReference>
<dbReference type="Pfam" id="PF10551">
    <property type="entry name" value="MULE"/>
    <property type="match status" value="1"/>
</dbReference>
<evidence type="ECO:0000256" key="3">
    <source>
        <dbReference type="ARBA" id="ARBA00022771"/>
    </source>
</evidence>
<organism evidence="8 9">
    <name type="scientific">Dillenia turbinata</name>
    <dbReference type="NCBI Taxonomy" id="194707"/>
    <lineage>
        <taxon>Eukaryota</taxon>
        <taxon>Viridiplantae</taxon>
        <taxon>Streptophyta</taxon>
        <taxon>Embryophyta</taxon>
        <taxon>Tracheophyta</taxon>
        <taxon>Spermatophyta</taxon>
        <taxon>Magnoliopsida</taxon>
        <taxon>eudicotyledons</taxon>
        <taxon>Gunneridae</taxon>
        <taxon>Pentapetalae</taxon>
        <taxon>Dilleniales</taxon>
        <taxon>Dilleniaceae</taxon>
        <taxon>Dillenia</taxon>
    </lineage>
</organism>
<dbReference type="InterPro" id="IPR006564">
    <property type="entry name" value="Znf_PMZ"/>
</dbReference>
<dbReference type="SMART" id="SM00575">
    <property type="entry name" value="ZnF_PMZ"/>
    <property type="match status" value="1"/>
</dbReference>
<evidence type="ECO:0000313" key="8">
    <source>
        <dbReference type="EMBL" id="KAK6913852.1"/>
    </source>
</evidence>
<dbReference type="PANTHER" id="PTHR31669">
    <property type="entry name" value="PROTEIN FAR1-RELATED SEQUENCE 10-RELATED"/>
    <property type="match status" value="1"/>
</dbReference>
<comment type="subcellular location">
    <subcellularLocation>
        <location evidence="6">Nucleus</location>
    </subcellularLocation>
</comment>
<dbReference type="InterPro" id="IPR007527">
    <property type="entry name" value="Znf_SWIM"/>
</dbReference>
<dbReference type="PROSITE" id="PS50966">
    <property type="entry name" value="ZF_SWIM"/>
    <property type="match status" value="1"/>
</dbReference>
<evidence type="ECO:0000256" key="2">
    <source>
        <dbReference type="ARBA" id="ARBA00022723"/>
    </source>
</evidence>
<evidence type="ECO:0000259" key="7">
    <source>
        <dbReference type="PROSITE" id="PS50966"/>
    </source>
</evidence>
<comment type="caution">
    <text evidence="8">The sequence shown here is derived from an EMBL/GenBank/DDBJ whole genome shotgun (WGS) entry which is preliminary data.</text>
</comment>
<dbReference type="InterPro" id="IPR031052">
    <property type="entry name" value="FHY3/FAR1"/>
</dbReference>
<gene>
    <name evidence="8" type="ORF">RJ641_021173</name>
</gene>
<evidence type="ECO:0000256" key="5">
    <source>
        <dbReference type="PROSITE-ProRule" id="PRU00325"/>
    </source>
</evidence>
<dbReference type="InterPro" id="IPR004330">
    <property type="entry name" value="FAR1_DNA_bnd_dom"/>
</dbReference>